<accession>A0A6P4ZE45</accession>
<evidence type="ECO:0000256" key="1">
    <source>
        <dbReference type="ARBA" id="ARBA00022837"/>
    </source>
</evidence>
<dbReference type="Proteomes" id="UP000515135">
    <property type="component" value="Unplaced"/>
</dbReference>
<keyword evidence="4" id="KW-0472">Membrane</keyword>
<feature type="domain" description="C-type lectin" evidence="5">
    <location>
        <begin position="195"/>
        <end position="320"/>
    </location>
</feature>
<keyword evidence="2" id="KW-0176">Collagen</keyword>
<sequence length="475" mass="52417">MLRKTRLSTSQHSSAFEPVKSSSSCHRRTFIPATVKLWNCLPQDNVNTRDLPNFKRKVNAYLSDTHACEKAADNKAYGGQLNASSQVKKLWIALSVVFVMVMANAILLTYFAVKEKVGEMGPPGRPGEMGPIGPPGPVGSQGELGPIGPPGPAGPPGELGPIGPPGAAGPSGPKGPREMTAATGQSCCPMGYSKVGEMCYKAFNDKANFAESARRCRKERGTLAKPRDAATDRFLISLKNAVDSRARFWFGLHDQRKEGSFQWMYGTALEHGSYTNWAPDQPDNERNEDCVHYFSSTEPRGWQNNWNDADCSELYGYICLVPADYDATIDKAGGDGVNMSSHAQKLWMAFTVVFVIVVMNSILLTYFAACCPMGYSKVGEMCYKAFNDKANFAESVRRCRQEGGTLAMPRDAATDRFLISLKNAVDSRSRFWFGLHDQRKEGSFQWMDVTALKRGSYTNWAPQQPDNERRMSTRG</sequence>
<feature type="region of interest" description="Disordered" evidence="3">
    <location>
        <begin position="122"/>
        <end position="181"/>
    </location>
</feature>
<dbReference type="InterPro" id="IPR016186">
    <property type="entry name" value="C-type_lectin-like/link_sf"/>
</dbReference>
<dbReference type="Gene3D" id="3.10.100.10">
    <property type="entry name" value="Mannose-Binding Protein A, subunit A"/>
    <property type="match status" value="2"/>
</dbReference>
<dbReference type="Pfam" id="PF00059">
    <property type="entry name" value="Lectin_C"/>
    <property type="match status" value="2"/>
</dbReference>
<evidence type="ECO:0000313" key="6">
    <source>
        <dbReference type="Proteomes" id="UP000515135"/>
    </source>
</evidence>
<proteinExistence type="predicted"/>
<feature type="compositionally biased region" description="Low complexity" evidence="3">
    <location>
        <begin position="122"/>
        <end position="131"/>
    </location>
</feature>
<dbReference type="SUPFAM" id="SSF56436">
    <property type="entry name" value="C-type lectin-like"/>
    <property type="match status" value="2"/>
</dbReference>
<dbReference type="InterPro" id="IPR016187">
    <property type="entry name" value="CTDL_fold"/>
</dbReference>
<feature type="transmembrane region" description="Helical" evidence="4">
    <location>
        <begin position="90"/>
        <end position="113"/>
    </location>
</feature>
<dbReference type="InterPro" id="IPR050801">
    <property type="entry name" value="Ca-Dep_Lectins_ImmuneDev"/>
</dbReference>
<keyword evidence="4" id="KW-0812">Transmembrane</keyword>
<evidence type="ECO:0000256" key="4">
    <source>
        <dbReference type="SAM" id="Phobius"/>
    </source>
</evidence>
<dbReference type="KEGG" id="bbel:109472577"/>
<dbReference type="PROSITE" id="PS50041">
    <property type="entry name" value="C_TYPE_LECTIN_2"/>
    <property type="match status" value="2"/>
</dbReference>
<organism evidence="6 7">
    <name type="scientific">Branchiostoma belcheri</name>
    <name type="common">Amphioxus</name>
    <dbReference type="NCBI Taxonomy" id="7741"/>
    <lineage>
        <taxon>Eukaryota</taxon>
        <taxon>Metazoa</taxon>
        <taxon>Chordata</taxon>
        <taxon>Cephalochordata</taxon>
        <taxon>Leptocardii</taxon>
        <taxon>Amphioxiformes</taxon>
        <taxon>Branchiostomatidae</taxon>
        <taxon>Branchiostoma</taxon>
    </lineage>
</organism>
<dbReference type="InterPro" id="IPR001304">
    <property type="entry name" value="C-type_lectin-like"/>
</dbReference>
<reference evidence="7" key="1">
    <citation type="submission" date="2025-08" db="UniProtKB">
        <authorList>
            <consortium name="RefSeq"/>
        </authorList>
    </citation>
    <scope>IDENTIFICATION</scope>
    <source>
        <tissue evidence="7">Gonad</tissue>
    </source>
</reference>
<evidence type="ECO:0000313" key="7">
    <source>
        <dbReference type="RefSeq" id="XP_019627921.1"/>
    </source>
</evidence>
<dbReference type="RefSeq" id="XP_019627921.1">
    <property type="nucleotide sequence ID" value="XM_019772362.1"/>
</dbReference>
<dbReference type="PANTHER" id="PTHR22801">
    <property type="entry name" value="LITHOSTATHINE"/>
    <property type="match status" value="1"/>
</dbReference>
<dbReference type="PANTHER" id="PTHR22801:SF63">
    <property type="entry name" value="C-TYPE LECTIN DOMAIN-CONTAINING PROTEIN"/>
    <property type="match status" value="1"/>
</dbReference>
<feature type="domain" description="C-type lectin" evidence="5">
    <location>
        <begin position="378"/>
        <end position="475"/>
    </location>
</feature>
<dbReference type="GO" id="GO:0005581">
    <property type="term" value="C:collagen trimer"/>
    <property type="evidence" value="ECO:0007669"/>
    <property type="project" value="UniProtKB-KW"/>
</dbReference>
<keyword evidence="6" id="KW-1185">Reference proteome</keyword>
<dbReference type="OrthoDB" id="7357196at2759"/>
<keyword evidence="4" id="KW-1133">Transmembrane helix</keyword>
<protein>
    <submittedName>
        <fullName evidence="7">Uncharacterized protein LOC109472577</fullName>
    </submittedName>
</protein>
<feature type="transmembrane region" description="Helical" evidence="4">
    <location>
        <begin position="346"/>
        <end position="369"/>
    </location>
</feature>
<evidence type="ECO:0000256" key="2">
    <source>
        <dbReference type="ARBA" id="ARBA00023119"/>
    </source>
</evidence>
<dbReference type="InterPro" id="IPR008160">
    <property type="entry name" value="Collagen"/>
</dbReference>
<name>A0A6P4ZE45_BRABE</name>
<dbReference type="GeneID" id="109472577"/>
<dbReference type="AlphaFoldDB" id="A0A6P4ZE45"/>
<keyword evidence="1" id="KW-0106">Calcium</keyword>
<evidence type="ECO:0000259" key="5">
    <source>
        <dbReference type="PROSITE" id="PS50041"/>
    </source>
</evidence>
<evidence type="ECO:0000256" key="3">
    <source>
        <dbReference type="SAM" id="MobiDB-lite"/>
    </source>
</evidence>
<gene>
    <name evidence="7" type="primary">LOC109472577</name>
</gene>
<dbReference type="SMART" id="SM00034">
    <property type="entry name" value="CLECT"/>
    <property type="match status" value="2"/>
</dbReference>
<dbReference type="Pfam" id="PF01391">
    <property type="entry name" value="Collagen"/>
    <property type="match status" value="1"/>
</dbReference>
<dbReference type="CDD" id="cd00037">
    <property type="entry name" value="CLECT"/>
    <property type="match status" value="2"/>
</dbReference>